<proteinExistence type="predicted"/>
<feature type="non-terminal residue" evidence="1">
    <location>
        <position position="86"/>
    </location>
</feature>
<evidence type="ECO:0000313" key="1">
    <source>
        <dbReference type="EMBL" id="CAG8637834.1"/>
    </source>
</evidence>
<accession>A0A9N9DIT7</accession>
<name>A0A9N9DIT7_9GLOM</name>
<gene>
    <name evidence="1" type="ORF">AGERDE_LOCUS10834</name>
</gene>
<dbReference type="AlphaFoldDB" id="A0A9N9DIT7"/>
<reference evidence="1" key="1">
    <citation type="submission" date="2021-06" db="EMBL/GenBank/DDBJ databases">
        <authorList>
            <person name="Kallberg Y."/>
            <person name="Tangrot J."/>
            <person name="Rosling A."/>
        </authorList>
    </citation>
    <scope>NUCLEOTIDE SEQUENCE</scope>
    <source>
        <strain evidence="1">MT106</strain>
    </source>
</reference>
<dbReference type="Proteomes" id="UP000789831">
    <property type="component" value="Unassembled WGS sequence"/>
</dbReference>
<dbReference type="EMBL" id="CAJVPL010003748">
    <property type="protein sequence ID" value="CAG8637834.1"/>
    <property type="molecule type" value="Genomic_DNA"/>
</dbReference>
<comment type="caution">
    <text evidence="1">The sequence shown here is derived from an EMBL/GenBank/DDBJ whole genome shotgun (WGS) entry which is preliminary data.</text>
</comment>
<sequence length="86" mass="10423">KIMATSKNRWFSLKMDKEDFRDGLELELMWVTRITLFYEKNVLEVKTNTNRLLEQLYELCYAREKNPNHSFFFLGVRGRQVVRFLG</sequence>
<organism evidence="1 2">
    <name type="scientific">Ambispora gerdemannii</name>
    <dbReference type="NCBI Taxonomy" id="144530"/>
    <lineage>
        <taxon>Eukaryota</taxon>
        <taxon>Fungi</taxon>
        <taxon>Fungi incertae sedis</taxon>
        <taxon>Mucoromycota</taxon>
        <taxon>Glomeromycotina</taxon>
        <taxon>Glomeromycetes</taxon>
        <taxon>Archaeosporales</taxon>
        <taxon>Ambisporaceae</taxon>
        <taxon>Ambispora</taxon>
    </lineage>
</organism>
<evidence type="ECO:0000313" key="2">
    <source>
        <dbReference type="Proteomes" id="UP000789831"/>
    </source>
</evidence>
<keyword evidence="2" id="KW-1185">Reference proteome</keyword>
<protein>
    <submittedName>
        <fullName evidence="1">12029_t:CDS:1</fullName>
    </submittedName>
</protein>